<evidence type="ECO:0000256" key="1">
    <source>
        <dbReference type="ARBA" id="ARBA00009500"/>
    </source>
</evidence>
<gene>
    <name evidence="6" type="ORF">B4U80_07366</name>
</gene>
<keyword evidence="3" id="KW-0722">Serine protease inhibitor</keyword>
<dbReference type="Pfam" id="PF00079">
    <property type="entry name" value="Serpin"/>
    <property type="match status" value="1"/>
</dbReference>
<dbReference type="Gene3D" id="3.30.497.10">
    <property type="entry name" value="Antithrombin, subunit I, domain 2"/>
    <property type="match status" value="1"/>
</dbReference>
<keyword evidence="7" id="KW-1185">Reference proteome</keyword>
<feature type="domain" description="Serpin" evidence="5">
    <location>
        <begin position="17"/>
        <end position="125"/>
    </location>
</feature>
<proteinExistence type="inferred from homology"/>
<organism evidence="6 7">
    <name type="scientific">Leptotrombidium deliense</name>
    <dbReference type="NCBI Taxonomy" id="299467"/>
    <lineage>
        <taxon>Eukaryota</taxon>
        <taxon>Metazoa</taxon>
        <taxon>Ecdysozoa</taxon>
        <taxon>Arthropoda</taxon>
        <taxon>Chelicerata</taxon>
        <taxon>Arachnida</taxon>
        <taxon>Acari</taxon>
        <taxon>Acariformes</taxon>
        <taxon>Trombidiformes</taxon>
        <taxon>Prostigmata</taxon>
        <taxon>Anystina</taxon>
        <taxon>Parasitengona</taxon>
        <taxon>Trombiculoidea</taxon>
        <taxon>Trombiculidae</taxon>
        <taxon>Leptotrombidium</taxon>
    </lineage>
</organism>
<accession>A0A443QKL8</accession>
<dbReference type="GO" id="GO:0004867">
    <property type="term" value="F:serine-type endopeptidase inhibitor activity"/>
    <property type="evidence" value="ECO:0007669"/>
    <property type="project" value="UniProtKB-KW"/>
</dbReference>
<dbReference type="Gene3D" id="2.30.39.10">
    <property type="entry name" value="Alpha-1-antitrypsin, domain 1"/>
    <property type="match status" value="1"/>
</dbReference>
<evidence type="ECO:0000313" key="6">
    <source>
        <dbReference type="EMBL" id="RWS03566.1"/>
    </source>
</evidence>
<dbReference type="AlphaFoldDB" id="A0A443QKL8"/>
<protein>
    <submittedName>
        <fullName evidence="6">Proteinase inhibitor I4 serpin-like protein</fullName>
    </submittedName>
</protein>
<comment type="similarity">
    <text evidence="1">Belongs to the serpin family.</text>
</comment>
<dbReference type="OrthoDB" id="47207at2759"/>
<keyword evidence="4" id="KW-0325">Glycoprotein</keyword>
<dbReference type="SUPFAM" id="SSF56574">
    <property type="entry name" value="Serpins"/>
    <property type="match status" value="1"/>
</dbReference>
<dbReference type="InterPro" id="IPR042185">
    <property type="entry name" value="Serpin_sf_2"/>
</dbReference>
<evidence type="ECO:0000256" key="4">
    <source>
        <dbReference type="ARBA" id="ARBA00023180"/>
    </source>
</evidence>
<dbReference type="PANTHER" id="PTHR11461">
    <property type="entry name" value="SERINE PROTEASE INHIBITOR, SERPIN"/>
    <property type="match status" value="1"/>
</dbReference>
<keyword evidence="2" id="KW-0646">Protease inhibitor</keyword>
<dbReference type="InterPro" id="IPR000215">
    <property type="entry name" value="Serpin_fam"/>
</dbReference>
<dbReference type="PANTHER" id="PTHR11461:SF211">
    <property type="entry name" value="GH10112P-RELATED"/>
    <property type="match status" value="1"/>
</dbReference>
<dbReference type="Proteomes" id="UP000288716">
    <property type="component" value="Unassembled WGS sequence"/>
</dbReference>
<dbReference type="InterPro" id="IPR036186">
    <property type="entry name" value="Serpin_sf"/>
</dbReference>
<dbReference type="InterPro" id="IPR023796">
    <property type="entry name" value="Serpin_dom"/>
</dbReference>
<sequence>MCQNCSLPTKHHFIPETYNVYLPKFDIRYDVFLNNALKSLGLKDAFHIKADFSNLTLDSMYISNVKHASCISIDEFGTEAAAAVAIYFDCSKEYASRDVVIDCPFVYMIKDLITGVILYIGKVIKL</sequence>
<dbReference type="GO" id="GO:0005615">
    <property type="term" value="C:extracellular space"/>
    <property type="evidence" value="ECO:0007669"/>
    <property type="project" value="InterPro"/>
</dbReference>
<evidence type="ECO:0000256" key="2">
    <source>
        <dbReference type="ARBA" id="ARBA00022690"/>
    </source>
</evidence>
<name>A0A443QKL8_9ACAR</name>
<evidence type="ECO:0000313" key="7">
    <source>
        <dbReference type="Proteomes" id="UP000288716"/>
    </source>
</evidence>
<evidence type="ECO:0000256" key="3">
    <source>
        <dbReference type="ARBA" id="ARBA00022900"/>
    </source>
</evidence>
<evidence type="ECO:0000259" key="5">
    <source>
        <dbReference type="Pfam" id="PF00079"/>
    </source>
</evidence>
<dbReference type="InterPro" id="IPR042178">
    <property type="entry name" value="Serpin_sf_1"/>
</dbReference>
<dbReference type="EMBL" id="NCKV01054601">
    <property type="protein sequence ID" value="RWS03566.1"/>
    <property type="molecule type" value="Genomic_DNA"/>
</dbReference>
<reference evidence="6 7" key="1">
    <citation type="journal article" date="2018" name="Gigascience">
        <title>Genomes of trombidid mites reveal novel predicted allergens and laterally-transferred genes associated with secondary metabolism.</title>
        <authorList>
            <person name="Dong X."/>
            <person name="Chaisiri K."/>
            <person name="Xia D."/>
            <person name="Armstrong S.D."/>
            <person name="Fang Y."/>
            <person name="Donnelly M.J."/>
            <person name="Kadowaki T."/>
            <person name="McGarry J.W."/>
            <person name="Darby A.C."/>
            <person name="Makepeace B.L."/>
        </authorList>
    </citation>
    <scope>NUCLEOTIDE SEQUENCE [LARGE SCALE GENOMIC DNA]</scope>
    <source>
        <strain evidence="6">UoL-UT</strain>
    </source>
</reference>
<comment type="caution">
    <text evidence="6">The sequence shown here is derived from an EMBL/GenBank/DDBJ whole genome shotgun (WGS) entry which is preliminary data.</text>
</comment>
<dbReference type="VEuPathDB" id="VectorBase:LDEU014283"/>
<dbReference type="STRING" id="299467.A0A443QKL8"/>